<proteinExistence type="predicted"/>
<evidence type="ECO:0008006" key="4">
    <source>
        <dbReference type="Google" id="ProtNLM"/>
    </source>
</evidence>
<reference evidence="2" key="3">
    <citation type="submission" date="2021-05" db="EMBL/GenBank/DDBJ databases">
        <title>Protein family content uncovers lineage relationships and bacterial pathway maintenance mechanisms in DPANN archaea.</title>
        <authorList>
            <person name="Castelle C.J."/>
            <person name="Meheust R."/>
            <person name="Jaffe A.L."/>
            <person name="Seitz K."/>
            <person name="Gong X."/>
            <person name="Baker B.J."/>
            <person name="Banfield J.F."/>
        </authorList>
    </citation>
    <scope>NUCLEOTIDE SEQUENCE</scope>
    <source>
        <strain evidence="2">RIFCSPLOWO2_01_FULL_58_19</strain>
    </source>
</reference>
<reference evidence="1" key="1">
    <citation type="journal article" date="2020" name="bioRxiv">
        <title>A rank-normalized archaeal taxonomy based on genome phylogeny resolves widespread incomplete and uneven classifications.</title>
        <authorList>
            <person name="Rinke C."/>
            <person name="Chuvochina M."/>
            <person name="Mussig A.J."/>
            <person name="Chaumeil P.-A."/>
            <person name="Waite D.W."/>
            <person name="Whitman W.B."/>
            <person name="Parks D.H."/>
            <person name="Hugenholtz P."/>
        </authorList>
    </citation>
    <scope>NUCLEOTIDE SEQUENCE</scope>
    <source>
        <strain evidence="1">UBA10219</strain>
    </source>
</reference>
<protein>
    <recommendedName>
        <fullName evidence="4">PIN domain-containing protein</fullName>
    </recommendedName>
</protein>
<dbReference type="EMBL" id="DUGH01000104">
    <property type="protein sequence ID" value="HIH16591.1"/>
    <property type="molecule type" value="Genomic_DNA"/>
</dbReference>
<evidence type="ECO:0000313" key="3">
    <source>
        <dbReference type="Proteomes" id="UP000564964"/>
    </source>
</evidence>
<evidence type="ECO:0000313" key="2">
    <source>
        <dbReference type="EMBL" id="MBS3062476.1"/>
    </source>
</evidence>
<reference evidence="2" key="2">
    <citation type="submission" date="2021-03" db="EMBL/GenBank/DDBJ databases">
        <authorList>
            <person name="Jaffe A."/>
        </authorList>
    </citation>
    <scope>NUCLEOTIDE SEQUENCE</scope>
    <source>
        <strain evidence="2">RIFCSPLOWO2_01_FULL_58_19</strain>
    </source>
</reference>
<dbReference type="InterPro" id="IPR029060">
    <property type="entry name" value="PIN-like_dom_sf"/>
</dbReference>
<organism evidence="1 3">
    <name type="scientific">Candidatus Iainarchaeum sp</name>
    <dbReference type="NCBI Taxonomy" id="3101447"/>
    <lineage>
        <taxon>Archaea</taxon>
        <taxon>Candidatus Iainarchaeota</taxon>
        <taxon>Candidatus Iainarchaeia</taxon>
        <taxon>Candidatus Iainarchaeales</taxon>
        <taxon>Candidatus Iainarchaeaceae</taxon>
        <taxon>Candidatus Iainarchaeum</taxon>
    </lineage>
</organism>
<dbReference type="SUPFAM" id="SSF88723">
    <property type="entry name" value="PIN domain-like"/>
    <property type="match status" value="1"/>
</dbReference>
<dbReference type="Proteomes" id="UP000564964">
    <property type="component" value="Unassembled WGS sequence"/>
</dbReference>
<comment type="caution">
    <text evidence="1">The sequence shown here is derived from an EMBL/GenBank/DDBJ whole genome shotgun (WGS) entry which is preliminary data.</text>
</comment>
<evidence type="ECO:0000313" key="1">
    <source>
        <dbReference type="EMBL" id="HIH16591.1"/>
    </source>
</evidence>
<name>A0A7J4JFN5_9ARCH</name>
<dbReference type="AlphaFoldDB" id="A0A7J4JFN5"/>
<dbReference type="EMBL" id="JAGVWE010000002">
    <property type="protein sequence ID" value="MBS3062476.1"/>
    <property type="molecule type" value="Genomic_DNA"/>
</dbReference>
<gene>
    <name evidence="1" type="ORF">HA252_04265</name>
    <name evidence="2" type="ORF">J4203_01260</name>
</gene>
<sequence>MLDTNLLLDFLSIQAKEDKGQRLTDSLRRSKALKDKYVKKAFTSHASDWNLLEFRDVVEKLTEEKKLIDYGYNVSEFSEGRKELPLTEEELAKVQAIVKELCSFSVVATKEIDLASLHRICALGFSTFDALLLMQAHRIDDCKYFVTRDKRLISGFKKKLVGILPSIRVLNPAEAMALLKAPRNP</sequence>
<accession>A0A7J4JFN5</accession>
<dbReference type="Proteomes" id="UP000678237">
    <property type="component" value="Unassembled WGS sequence"/>
</dbReference>